<proteinExistence type="predicted"/>
<gene>
    <name evidence="2" type="ORF">JK636_13770</name>
</gene>
<dbReference type="EMBL" id="JAESWC010000008">
    <property type="protein sequence ID" value="MBL4936825.1"/>
    <property type="molecule type" value="Genomic_DNA"/>
</dbReference>
<evidence type="ECO:0000313" key="2">
    <source>
        <dbReference type="EMBL" id="MBL4936825.1"/>
    </source>
</evidence>
<comment type="caution">
    <text evidence="2">The sequence shown here is derived from an EMBL/GenBank/DDBJ whole genome shotgun (WGS) entry which is preliminary data.</text>
</comment>
<organism evidence="2 3">
    <name type="scientific">Clostridium rhizosphaerae</name>
    <dbReference type="NCBI Taxonomy" id="2803861"/>
    <lineage>
        <taxon>Bacteria</taxon>
        <taxon>Bacillati</taxon>
        <taxon>Bacillota</taxon>
        <taxon>Clostridia</taxon>
        <taxon>Eubacteriales</taxon>
        <taxon>Clostridiaceae</taxon>
        <taxon>Clostridium</taxon>
    </lineage>
</organism>
<sequence>MFGNNLFNSNGAFPVLYNITDFDNSETKLEHDSYEVYVNEDLVGRKELIAQNEKASDVEEHLKAQGFRNFNSQVRGDHIIINAADREAKDIKNNLNVYLNLR</sequence>
<feature type="coiled-coil region" evidence="1">
    <location>
        <begin position="45"/>
        <end position="101"/>
    </location>
</feature>
<dbReference type="Proteomes" id="UP000632377">
    <property type="component" value="Unassembled WGS sequence"/>
</dbReference>
<evidence type="ECO:0000313" key="3">
    <source>
        <dbReference type="Proteomes" id="UP000632377"/>
    </source>
</evidence>
<keyword evidence="3" id="KW-1185">Reference proteome</keyword>
<protein>
    <submittedName>
        <fullName evidence="2">Uncharacterized protein</fullName>
    </submittedName>
</protein>
<reference evidence="2 3" key="1">
    <citation type="submission" date="2021-01" db="EMBL/GenBank/DDBJ databases">
        <title>Genome public.</title>
        <authorList>
            <person name="Liu C."/>
            <person name="Sun Q."/>
        </authorList>
    </citation>
    <scope>NUCLEOTIDE SEQUENCE [LARGE SCALE GENOMIC DNA]</scope>
    <source>
        <strain evidence="2 3">YIM B02515</strain>
    </source>
</reference>
<accession>A0ABS1TBV5</accession>
<dbReference type="RefSeq" id="WP_202749575.1">
    <property type="nucleotide sequence ID" value="NZ_JAESWC010000008.1"/>
</dbReference>
<name>A0ABS1TBV5_9CLOT</name>
<evidence type="ECO:0000256" key="1">
    <source>
        <dbReference type="SAM" id="Coils"/>
    </source>
</evidence>
<keyword evidence="1" id="KW-0175">Coiled coil</keyword>